<organism evidence="2 3">
    <name type="scientific">Amycolatopsis oliviviridis</name>
    <dbReference type="NCBI Taxonomy" id="1471590"/>
    <lineage>
        <taxon>Bacteria</taxon>
        <taxon>Bacillati</taxon>
        <taxon>Actinomycetota</taxon>
        <taxon>Actinomycetes</taxon>
        <taxon>Pseudonocardiales</taxon>
        <taxon>Pseudonocardiaceae</taxon>
        <taxon>Amycolatopsis</taxon>
    </lineage>
</organism>
<evidence type="ECO:0000313" key="3">
    <source>
        <dbReference type="Proteomes" id="UP000635387"/>
    </source>
</evidence>
<keyword evidence="3" id="KW-1185">Reference proteome</keyword>
<dbReference type="Proteomes" id="UP000635387">
    <property type="component" value="Unassembled WGS sequence"/>
</dbReference>
<evidence type="ECO:0000313" key="2">
    <source>
        <dbReference type="EMBL" id="GHH37870.1"/>
    </source>
</evidence>
<keyword evidence="1" id="KW-0812">Transmembrane</keyword>
<feature type="transmembrane region" description="Helical" evidence="1">
    <location>
        <begin position="25"/>
        <end position="54"/>
    </location>
</feature>
<dbReference type="EMBL" id="BNAY01000016">
    <property type="protein sequence ID" value="GHH37870.1"/>
    <property type="molecule type" value="Genomic_DNA"/>
</dbReference>
<evidence type="ECO:0000256" key="1">
    <source>
        <dbReference type="SAM" id="Phobius"/>
    </source>
</evidence>
<name>A0ABQ3MCK8_9PSEU</name>
<keyword evidence="1" id="KW-0472">Membrane</keyword>
<feature type="transmembrane region" description="Helical" evidence="1">
    <location>
        <begin position="74"/>
        <end position="100"/>
    </location>
</feature>
<keyword evidence="1" id="KW-1133">Transmembrane helix</keyword>
<accession>A0ABQ3MCK8</accession>
<gene>
    <name evidence="2" type="ORF">GCM10017790_82900</name>
</gene>
<comment type="caution">
    <text evidence="2">The sequence shown here is derived from an EMBL/GenBank/DDBJ whole genome shotgun (WGS) entry which is preliminary data.</text>
</comment>
<sequence>MAVVGGVAVPVVDVVDVVSVRDRDVAAAVAVGVLGVFVRYVVGGVAFVPVAVVLTVQVSIVDVVDVVSVWNRDVAAAVTVGMGVCLVFGVDGHPAVSFVVGSRANS</sequence>
<proteinExistence type="predicted"/>
<protein>
    <submittedName>
        <fullName evidence="2">Uncharacterized protein</fullName>
    </submittedName>
</protein>
<reference evidence="3" key="1">
    <citation type="journal article" date="2019" name="Int. J. Syst. Evol. Microbiol.">
        <title>The Global Catalogue of Microorganisms (GCM) 10K type strain sequencing project: providing services to taxonomists for standard genome sequencing and annotation.</title>
        <authorList>
            <consortium name="The Broad Institute Genomics Platform"/>
            <consortium name="The Broad Institute Genome Sequencing Center for Infectious Disease"/>
            <person name="Wu L."/>
            <person name="Ma J."/>
        </authorList>
    </citation>
    <scope>NUCLEOTIDE SEQUENCE [LARGE SCALE GENOMIC DNA]</scope>
    <source>
        <strain evidence="3">CGMCC 4.7683</strain>
    </source>
</reference>